<dbReference type="AlphaFoldDB" id="A0A8H6WJS4"/>
<comment type="caution">
    <text evidence="12">The sequence shown here is derived from an EMBL/GenBank/DDBJ whole genome shotgun (WGS) entry which is preliminary data.</text>
</comment>
<feature type="domain" description="Conserved oligomeric Golgi complex subunit 4 N-terminal" evidence="11">
    <location>
        <begin position="34"/>
        <end position="68"/>
    </location>
</feature>
<dbReference type="GO" id="GO:0015031">
    <property type="term" value="P:protein transport"/>
    <property type="evidence" value="ECO:0007669"/>
    <property type="project" value="UniProtKB-KW"/>
</dbReference>
<dbReference type="OrthoDB" id="47059at2759"/>
<keyword evidence="5" id="KW-0653">Protein transport</keyword>
<dbReference type="Proteomes" id="UP000613580">
    <property type="component" value="Unassembled WGS sequence"/>
</dbReference>
<evidence type="ECO:0000256" key="1">
    <source>
        <dbReference type="ARBA" id="ARBA00004395"/>
    </source>
</evidence>
<keyword evidence="6" id="KW-0333">Golgi apparatus</keyword>
<feature type="domain" description="COG4 transport protein middle alpha-helical bundle" evidence="10">
    <location>
        <begin position="138"/>
        <end position="198"/>
    </location>
</feature>
<feature type="region of interest" description="Disordered" evidence="9">
    <location>
        <begin position="63"/>
        <end position="85"/>
    </location>
</feature>
<name>A0A8H6WJS4_MYCCL</name>
<comment type="similarity">
    <text evidence="2">Belongs to the COG4 family.</text>
</comment>
<evidence type="ECO:0000256" key="4">
    <source>
        <dbReference type="ARBA" id="ARBA00022448"/>
    </source>
</evidence>
<evidence type="ECO:0000256" key="6">
    <source>
        <dbReference type="ARBA" id="ARBA00023034"/>
    </source>
</evidence>
<dbReference type="GO" id="GO:0000139">
    <property type="term" value="C:Golgi membrane"/>
    <property type="evidence" value="ECO:0007669"/>
    <property type="project" value="UniProtKB-SubCell"/>
</dbReference>
<protein>
    <recommendedName>
        <fullName evidence="3">Conserved oligomeric Golgi complex subunit 4</fullName>
    </recommendedName>
    <alternativeName>
        <fullName evidence="8">Component of oligomeric Golgi complex 4</fullName>
    </alternativeName>
</protein>
<evidence type="ECO:0000259" key="10">
    <source>
        <dbReference type="Pfam" id="PF08318"/>
    </source>
</evidence>
<evidence type="ECO:0000256" key="5">
    <source>
        <dbReference type="ARBA" id="ARBA00022927"/>
    </source>
</evidence>
<keyword evidence="7" id="KW-0472">Membrane</keyword>
<feature type="compositionally biased region" description="Polar residues" evidence="9">
    <location>
        <begin position="66"/>
        <end position="80"/>
    </location>
</feature>
<dbReference type="InterPro" id="IPR048680">
    <property type="entry name" value="COG4_N"/>
</dbReference>
<gene>
    <name evidence="12" type="ORF">HMN09_00483500</name>
</gene>
<evidence type="ECO:0000256" key="7">
    <source>
        <dbReference type="ARBA" id="ARBA00023136"/>
    </source>
</evidence>
<dbReference type="EMBL" id="JACAZE010000005">
    <property type="protein sequence ID" value="KAF7317463.1"/>
    <property type="molecule type" value="Genomic_DNA"/>
</dbReference>
<accession>A0A8H6WJS4</accession>
<dbReference type="InterPro" id="IPR013167">
    <property type="entry name" value="COG4_M"/>
</dbReference>
<evidence type="ECO:0000256" key="9">
    <source>
        <dbReference type="SAM" id="MobiDB-lite"/>
    </source>
</evidence>
<dbReference type="Pfam" id="PF20663">
    <property type="entry name" value="COG4_N"/>
    <property type="match status" value="1"/>
</dbReference>
<keyword evidence="4" id="KW-0813">Transport</keyword>
<organism evidence="12 13">
    <name type="scientific">Mycena chlorophos</name>
    <name type="common">Agaric fungus</name>
    <name type="synonym">Agaricus chlorophos</name>
    <dbReference type="NCBI Taxonomy" id="658473"/>
    <lineage>
        <taxon>Eukaryota</taxon>
        <taxon>Fungi</taxon>
        <taxon>Dikarya</taxon>
        <taxon>Basidiomycota</taxon>
        <taxon>Agaricomycotina</taxon>
        <taxon>Agaricomycetes</taxon>
        <taxon>Agaricomycetidae</taxon>
        <taxon>Agaricales</taxon>
        <taxon>Marasmiineae</taxon>
        <taxon>Mycenaceae</taxon>
        <taxon>Mycena</taxon>
    </lineage>
</organism>
<evidence type="ECO:0000313" key="13">
    <source>
        <dbReference type="Proteomes" id="UP000613580"/>
    </source>
</evidence>
<dbReference type="PANTHER" id="PTHR24016">
    <property type="entry name" value="CONSERVED OLIGOMERIC GOLGI COMPLEX SUBUNIT 4"/>
    <property type="match status" value="1"/>
</dbReference>
<sequence>MRVTDPHTCGLVTHTRAGYGPASGAGYRLAGPPHSVDSQDWEAATRHCAQAMALPSEVISGPFAETSVTSPGQKSSTARSDSPCCTPASSVGLPTTICSGVSQSRFGHHESLLQAVSEIGWEEEGLKAYATFIVDLVHRLSSPDTSQLPVTTTTPDNVFYILKVVVMRVLTPGSLNMVDRMFQQHLETDYMGVIKKKLDDMYRTNAPTGPTARGERGKRGRIVRHSLFC</sequence>
<evidence type="ECO:0000259" key="11">
    <source>
        <dbReference type="Pfam" id="PF20663"/>
    </source>
</evidence>
<keyword evidence="13" id="KW-1185">Reference proteome</keyword>
<evidence type="ECO:0000256" key="3">
    <source>
        <dbReference type="ARBA" id="ARBA00020975"/>
    </source>
</evidence>
<evidence type="ECO:0000256" key="8">
    <source>
        <dbReference type="ARBA" id="ARBA00031340"/>
    </source>
</evidence>
<dbReference type="InterPro" id="IPR048682">
    <property type="entry name" value="COG4"/>
</dbReference>
<dbReference type="PANTHER" id="PTHR24016:SF0">
    <property type="entry name" value="CONSERVED OLIGOMERIC GOLGI COMPLEX SUBUNIT 4"/>
    <property type="match status" value="1"/>
</dbReference>
<comment type="subcellular location">
    <subcellularLocation>
        <location evidence="1">Golgi apparatus membrane</location>
        <topology evidence="1">Peripheral membrane protein</topology>
    </subcellularLocation>
</comment>
<evidence type="ECO:0000256" key="2">
    <source>
        <dbReference type="ARBA" id="ARBA00009215"/>
    </source>
</evidence>
<evidence type="ECO:0000313" key="12">
    <source>
        <dbReference type="EMBL" id="KAF7317463.1"/>
    </source>
</evidence>
<proteinExistence type="inferred from homology"/>
<reference evidence="12" key="1">
    <citation type="submission" date="2020-05" db="EMBL/GenBank/DDBJ databases">
        <title>Mycena genomes resolve the evolution of fungal bioluminescence.</title>
        <authorList>
            <person name="Tsai I.J."/>
        </authorList>
    </citation>
    <scope>NUCLEOTIDE SEQUENCE</scope>
    <source>
        <strain evidence="12">110903Hualien_Pintung</strain>
    </source>
</reference>
<dbReference type="Pfam" id="PF08318">
    <property type="entry name" value="COG4_m"/>
    <property type="match status" value="1"/>
</dbReference>